<dbReference type="KEGG" id="blag:BLTE_29840"/>
<name>A0A348G416_9HYPH</name>
<keyword evidence="2" id="KW-1185">Reference proteome</keyword>
<reference evidence="1 2" key="1">
    <citation type="submission" date="2018-08" db="EMBL/GenBank/DDBJ databases">
        <title>Complete genome sequencing of Blastochloris tepida GI.</title>
        <authorList>
            <person name="Tsukatani Y."/>
            <person name="Mori H."/>
        </authorList>
    </citation>
    <scope>NUCLEOTIDE SEQUENCE [LARGE SCALE GENOMIC DNA]</scope>
    <source>
        <strain evidence="1 2">GI</strain>
    </source>
</reference>
<sequence length="124" mass="13351">MEWRTARLGADADDGGWRAVGWRAEGGMNVPILDRSTLLKHIRAVEQDHPLKIVALLPRGAAPHVEGDDAVDFLAEKREGLSLLGLTSAELDLAARLGRPVGIVLASELSGTEKARVERSARPL</sequence>
<evidence type="ECO:0000313" key="1">
    <source>
        <dbReference type="EMBL" id="BBF94299.1"/>
    </source>
</evidence>
<proteinExistence type="predicted"/>
<protein>
    <submittedName>
        <fullName evidence="1">Uncharacterized protein</fullName>
    </submittedName>
</protein>
<dbReference type="EMBL" id="AP018907">
    <property type="protein sequence ID" value="BBF94299.1"/>
    <property type="molecule type" value="Genomic_DNA"/>
</dbReference>
<gene>
    <name evidence="1" type="ORF">BLTE_29840</name>
</gene>
<evidence type="ECO:0000313" key="2">
    <source>
        <dbReference type="Proteomes" id="UP000266934"/>
    </source>
</evidence>
<dbReference type="Proteomes" id="UP000266934">
    <property type="component" value="Chromosome"/>
</dbReference>
<organism evidence="1 2">
    <name type="scientific">Blastochloris tepida</name>
    <dbReference type="NCBI Taxonomy" id="2233851"/>
    <lineage>
        <taxon>Bacteria</taxon>
        <taxon>Pseudomonadati</taxon>
        <taxon>Pseudomonadota</taxon>
        <taxon>Alphaproteobacteria</taxon>
        <taxon>Hyphomicrobiales</taxon>
        <taxon>Blastochloridaceae</taxon>
        <taxon>Blastochloris</taxon>
    </lineage>
</organism>
<accession>A0A348G416</accession>
<dbReference type="AlphaFoldDB" id="A0A348G416"/>